<dbReference type="EMBL" id="BLJY01000003">
    <property type="protein sequence ID" value="GFF14354.1"/>
    <property type="molecule type" value="Genomic_DNA"/>
</dbReference>
<keyword evidence="2" id="KW-1185">Reference proteome</keyword>
<protein>
    <submittedName>
        <fullName evidence="1">Uncharacterized protein</fullName>
    </submittedName>
</protein>
<reference evidence="1 2" key="1">
    <citation type="submission" date="2020-01" db="EMBL/GenBank/DDBJ databases">
        <title>Aspergillus terreus IFO 6365 whole genome shotgun sequence.</title>
        <authorList>
            <person name="Kanamasa S."/>
            <person name="Takahashi H."/>
        </authorList>
    </citation>
    <scope>NUCLEOTIDE SEQUENCE [LARGE SCALE GENOMIC DNA]</scope>
    <source>
        <strain evidence="1 2">IFO 6365</strain>
    </source>
</reference>
<organism evidence="1 2">
    <name type="scientific">Aspergillus terreus</name>
    <dbReference type="NCBI Taxonomy" id="33178"/>
    <lineage>
        <taxon>Eukaryota</taxon>
        <taxon>Fungi</taxon>
        <taxon>Dikarya</taxon>
        <taxon>Ascomycota</taxon>
        <taxon>Pezizomycotina</taxon>
        <taxon>Eurotiomycetes</taxon>
        <taxon>Eurotiomycetidae</taxon>
        <taxon>Eurotiales</taxon>
        <taxon>Aspergillaceae</taxon>
        <taxon>Aspergillus</taxon>
        <taxon>Aspergillus subgen. Circumdati</taxon>
    </lineage>
</organism>
<gene>
    <name evidence="1" type="ORF">ATEIFO6365_0003042000</name>
</gene>
<dbReference type="AlphaFoldDB" id="A0A5M3YRL1"/>
<dbReference type="OrthoDB" id="10279725at2759"/>
<proteinExistence type="predicted"/>
<name>A0A5M3YRL1_ASPTE</name>
<evidence type="ECO:0000313" key="2">
    <source>
        <dbReference type="Proteomes" id="UP000452235"/>
    </source>
</evidence>
<dbReference type="Proteomes" id="UP000452235">
    <property type="component" value="Unassembled WGS sequence"/>
</dbReference>
<sequence>MHFPLLLTALASTATVAMARSLSAEPWSVSGYTDTKCGNLVYTVGDTTDHSDCTNFDTSKPIMAMGAEVPPGVYLDVYFNKNCEGSVYSTFTGWSCLKFDHLLFPESVKMSKIGTEEFDGSGFKSWKIRKERR</sequence>
<dbReference type="VEuPathDB" id="FungiDB:ATEG_00420"/>
<comment type="caution">
    <text evidence="1">The sequence shown here is derived from an EMBL/GenBank/DDBJ whole genome shotgun (WGS) entry which is preliminary data.</text>
</comment>
<accession>A0A5M3YRL1</accession>
<evidence type="ECO:0000313" key="1">
    <source>
        <dbReference type="EMBL" id="GFF14354.1"/>
    </source>
</evidence>